<keyword evidence="6 10" id="KW-0732">Signal</keyword>
<dbReference type="Pfam" id="PF18403">
    <property type="entry name" value="Thioredoxin_15"/>
    <property type="match status" value="1"/>
</dbReference>
<dbReference type="FunCoup" id="J0DCQ5">
    <property type="interactions" value="71"/>
</dbReference>
<accession>J0DCQ5</accession>
<feature type="domain" description="UGGT thioredoxin-like" evidence="11">
    <location>
        <begin position="35"/>
        <end position="229"/>
    </location>
</feature>
<comment type="cofactor">
    <cofactor evidence="1">
        <name>Ca(2+)</name>
        <dbReference type="ChEBI" id="CHEBI:29108"/>
    </cofactor>
</comment>
<gene>
    <name evidence="16" type="ORF">AURDEDRAFT_70440</name>
</gene>
<evidence type="ECO:0000256" key="9">
    <source>
        <dbReference type="SAM" id="MobiDB-lite"/>
    </source>
</evidence>
<sequence>MRSSTIAGLALTALQWRAHAVSPPVKVALRTSWPAPSLLLEIIESAALENPASYFGVLDLLTSDEALPSTTLTSQAIYESSIELLATHGFLSEPGSRESLELALALHAATPKIEAFYQYHSDLNIKAPACGSYVEWYGERVCDAATLRRLVEVDTIDATYPRPTLLTIDHIYPDPSTALQTPNRTAILYASLDSPNFRELHEALLALSKPIGEHQIQYVARYVPPGDRSAAPKSYLSGYGVALDLKKMDYLAMDDRHDGTADEATAEETLLDESAEILHTLVNALDDEQKASALSKEEIAELGLRASQIILDASNPLAMLKEVSQNFPKYALAIGRKASYAEELREELAENQHRVGGGVNVLWLNGMMVQEGDLNPFNLLSILRKERTIMRSLMSAGLSAPQALDLITHPLVADSQSSGEVTDGIFDASDRKEGGGVCVWYNDLTKDSRYAKWSADLKNLRRPMFPGQFPHIKQNLWNVILALDLSQSASLNFIAGSVSNIIQRNFPFRWGIVPLIESDNAAKAARLFYYLIDNYGRAKTTQFLMDLAGEGATSTLDWTVARAGFAALVAEQAPRREDATTDFDAILSGEDGRIEQAKAYAKRLALRAPADGPGYGFVNGKFYDIDDDFFRHLQTEQSAQMEFLIAKVRTFLRKDELAEDVDIENFFYDLPTSSASRNEHIFPSSKSGNALRVANLPDLFGRFSLGTTFEGVAPESAGPFQYLQLLSNANLGYAAVDALLVTLWIVADFDTPEGLAFAKEALKAAELEAATPFRVGFIQNSDPAMSVTLEDSPLRSSHVLYLLAKSNAAAAVSPGQVLLLLDLLEKHDYDEAPVAELFKAASFDKAERTAFGRYHVATRLISRELGIEAGQHGILVNGRVVGPVQPGDFSSADFVTLVKYEISKRIKPVVDALLAVVPELADGEKHAWADSVAFASSIISAIQIPDPTSVGLFQQQPMPRQRVYRTHLQGNHSTFEVGDSSKSIFNFGLLLDPLSEAAQRRVDLLEWLARSPSAHIEVYLNPHGLPLKRFYRYSLRPRLQFGEDGLEVAAFVKFEDLPVDPIYTLGMDVHQSWLVRPHESQHDLDNIHLASLSGRDAVRGVEALFRLDYLVVEGHAREAGTNAPPRGLQLQLNTIGDNSVAIADTQVVANLGYLQFKAKPGIFRLEIREGRGRDIYNLDSVGNEGWESPLVTQVGANIALAGFDGITLYPRFSRKPGMEKTDVLEVPEDAPEEPGFVGKMVNHGQKEPSTDVAIVEDPQADINIFTVASGHLYERFASIMILSVLRHTNSTVKFWFIENFLSPSFLEFIPHLAEAYNFQYELVTYKWPSWLRAQKEKQRIIWGYKILFLDVLFPMDLKKVIFVDADQIVRTDLKELVDLDLQGAPYGYTPMGDDNEAMEGFRFWKTGYWKDFLRGKPYHISALYVIDLVRFRQDRLRGSYQGLSADPHSLANLDQDLPNNLQHEVPIYSLDKDWLWCETWCSMDRLDRAKTIDLCQNPLTKEPKLARARQIPEWSEYDAEIARFARTLAEKGLIHSDAAAVDVDALASVGGGKPAAEKAETEVAPTTVAEATQSDAAEEPESTRTEPAPSEHTRDEL</sequence>
<dbReference type="KEGG" id="adl:AURDEDRAFT_70440"/>
<evidence type="ECO:0000313" key="17">
    <source>
        <dbReference type="Proteomes" id="UP000006514"/>
    </source>
</evidence>
<dbReference type="SUPFAM" id="SSF53448">
    <property type="entry name" value="Nucleotide-diphospho-sugar transferases"/>
    <property type="match status" value="1"/>
</dbReference>
<evidence type="ECO:0000313" key="16">
    <source>
        <dbReference type="EMBL" id="EJD40203.1"/>
    </source>
</evidence>
<keyword evidence="8" id="KW-0325">Glycoprotein</keyword>
<evidence type="ECO:0000256" key="5">
    <source>
        <dbReference type="ARBA" id="ARBA00022679"/>
    </source>
</evidence>
<comment type="subcellular location">
    <subcellularLocation>
        <location evidence="2">Endoplasmic reticulum lumen</location>
    </subcellularLocation>
</comment>
<dbReference type="InterPro" id="IPR040692">
    <property type="entry name" value="UGGT_TRXL_3"/>
</dbReference>
<dbReference type="GO" id="GO:0018279">
    <property type="term" value="P:protein N-linked glycosylation via asparagine"/>
    <property type="evidence" value="ECO:0007669"/>
    <property type="project" value="TreeGrafter"/>
</dbReference>
<dbReference type="PANTHER" id="PTHR11226:SF0">
    <property type="entry name" value="UDP-GLUCOSE:GLYCOPROTEIN GLUCOSYLTRANSFERASE"/>
    <property type="match status" value="1"/>
</dbReference>
<dbReference type="InterPro" id="IPR040694">
    <property type="entry name" value="UGGT_TRXL_2"/>
</dbReference>
<dbReference type="GO" id="GO:0003980">
    <property type="term" value="F:UDP-glucose:glycoprotein glucosyltransferase activity"/>
    <property type="evidence" value="ECO:0007669"/>
    <property type="project" value="InterPro"/>
</dbReference>
<dbReference type="Pfam" id="PF18404">
    <property type="entry name" value="Glyco_transf_24"/>
    <property type="match status" value="1"/>
</dbReference>
<dbReference type="InterPro" id="IPR040693">
    <property type="entry name" value="UGGT_TRXL_1"/>
</dbReference>
<feature type="signal peptide" evidence="10">
    <location>
        <begin position="1"/>
        <end position="20"/>
    </location>
</feature>
<evidence type="ECO:0000256" key="1">
    <source>
        <dbReference type="ARBA" id="ARBA00001913"/>
    </source>
</evidence>
<evidence type="ECO:0000256" key="10">
    <source>
        <dbReference type="SAM" id="SignalP"/>
    </source>
</evidence>
<feature type="compositionally biased region" description="Low complexity" evidence="9">
    <location>
        <begin position="1562"/>
        <end position="1572"/>
    </location>
</feature>
<comment type="similarity">
    <text evidence="4">Belongs to the glycosyltransferase 8 family.</text>
</comment>
<dbReference type="OrthoDB" id="27683at2759"/>
<evidence type="ECO:0000256" key="8">
    <source>
        <dbReference type="ARBA" id="ARBA00023180"/>
    </source>
</evidence>
<feature type="region of interest" description="Disordered" evidence="9">
    <location>
        <begin position="1549"/>
        <end position="1597"/>
    </location>
</feature>
<name>J0DCQ5_AURST</name>
<evidence type="ECO:0000256" key="3">
    <source>
        <dbReference type="ARBA" id="ARBA00004922"/>
    </source>
</evidence>
<evidence type="ECO:0000256" key="6">
    <source>
        <dbReference type="ARBA" id="ARBA00022729"/>
    </source>
</evidence>
<evidence type="ECO:0000259" key="14">
    <source>
        <dbReference type="Pfam" id="PF18403"/>
    </source>
</evidence>
<dbReference type="CDD" id="cd06432">
    <property type="entry name" value="GT8_HUGT1_C_like"/>
    <property type="match status" value="1"/>
</dbReference>
<dbReference type="InterPro" id="IPR009448">
    <property type="entry name" value="UDP-g_GGtrans"/>
</dbReference>
<evidence type="ECO:0000259" key="11">
    <source>
        <dbReference type="Pfam" id="PF18400"/>
    </source>
</evidence>
<reference evidence="17" key="1">
    <citation type="journal article" date="2012" name="Science">
        <title>The Paleozoic origin of enzymatic lignin decomposition reconstructed from 31 fungal genomes.</title>
        <authorList>
            <person name="Floudas D."/>
            <person name="Binder M."/>
            <person name="Riley R."/>
            <person name="Barry K."/>
            <person name="Blanchette R.A."/>
            <person name="Henrissat B."/>
            <person name="Martinez A.T."/>
            <person name="Otillar R."/>
            <person name="Spatafora J.W."/>
            <person name="Yadav J.S."/>
            <person name="Aerts A."/>
            <person name="Benoit I."/>
            <person name="Boyd A."/>
            <person name="Carlson A."/>
            <person name="Copeland A."/>
            <person name="Coutinho P.M."/>
            <person name="de Vries R.P."/>
            <person name="Ferreira P."/>
            <person name="Findley K."/>
            <person name="Foster B."/>
            <person name="Gaskell J."/>
            <person name="Glotzer D."/>
            <person name="Gorecki P."/>
            <person name="Heitman J."/>
            <person name="Hesse C."/>
            <person name="Hori C."/>
            <person name="Igarashi K."/>
            <person name="Jurgens J.A."/>
            <person name="Kallen N."/>
            <person name="Kersten P."/>
            <person name="Kohler A."/>
            <person name="Kuees U."/>
            <person name="Kumar T.K.A."/>
            <person name="Kuo A."/>
            <person name="LaButti K."/>
            <person name="Larrondo L.F."/>
            <person name="Lindquist E."/>
            <person name="Ling A."/>
            <person name="Lombard V."/>
            <person name="Lucas S."/>
            <person name="Lundell T."/>
            <person name="Martin R."/>
            <person name="McLaughlin D.J."/>
            <person name="Morgenstern I."/>
            <person name="Morin E."/>
            <person name="Murat C."/>
            <person name="Nagy L.G."/>
            <person name="Nolan M."/>
            <person name="Ohm R.A."/>
            <person name="Patyshakuliyeva A."/>
            <person name="Rokas A."/>
            <person name="Ruiz-Duenas F.J."/>
            <person name="Sabat G."/>
            <person name="Salamov A."/>
            <person name="Samejima M."/>
            <person name="Schmutz J."/>
            <person name="Slot J.C."/>
            <person name="St John F."/>
            <person name="Stenlid J."/>
            <person name="Sun H."/>
            <person name="Sun S."/>
            <person name="Syed K."/>
            <person name="Tsang A."/>
            <person name="Wiebenga A."/>
            <person name="Young D."/>
            <person name="Pisabarro A."/>
            <person name="Eastwood D.C."/>
            <person name="Martin F."/>
            <person name="Cullen D."/>
            <person name="Grigoriev I.V."/>
            <person name="Hibbett D.S."/>
        </authorList>
    </citation>
    <scope>NUCLEOTIDE SEQUENCE [LARGE SCALE GENOMIC DNA]</scope>
    <source>
        <strain evidence="17">TFB10046</strain>
    </source>
</reference>
<dbReference type="Proteomes" id="UP000006514">
    <property type="component" value="Unassembled WGS sequence"/>
</dbReference>
<dbReference type="Pfam" id="PF06427">
    <property type="entry name" value="UDP-g_GGTase"/>
    <property type="match status" value="1"/>
</dbReference>
<evidence type="ECO:0000259" key="13">
    <source>
        <dbReference type="Pfam" id="PF18402"/>
    </source>
</evidence>
<dbReference type="PANTHER" id="PTHR11226">
    <property type="entry name" value="UDP-GLUCOSE GLYCOPROTEIN:GLUCOSYLTRANSFERASE"/>
    <property type="match status" value="1"/>
</dbReference>
<keyword evidence="5" id="KW-0808">Transferase</keyword>
<dbReference type="InParanoid" id="J0DCQ5"/>
<dbReference type="EMBL" id="JH687805">
    <property type="protein sequence ID" value="EJD40203.1"/>
    <property type="molecule type" value="Genomic_DNA"/>
</dbReference>
<keyword evidence="7" id="KW-0256">Endoplasmic reticulum</keyword>
<organism evidence="16 17">
    <name type="scientific">Auricularia subglabra (strain TFB-10046 / SS5)</name>
    <name type="common">White-rot fungus</name>
    <name type="synonym">Auricularia delicata (strain TFB10046)</name>
    <dbReference type="NCBI Taxonomy" id="717982"/>
    <lineage>
        <taxon>Eukaryota</taxon>
        <taxon>Fungi</taxon>
        <taxon>Dikarya</taxon>
        <taxon>Basidiomycota</taxon>
        <taxon>Agaricomycotina</taxon>
        <taxon>Agaricomycetes</taxon>
        <taxon>Auriculariales</taxon>
        <taxon>Auriculariaceae</taxon>
        <taxon>Auricularia</taxon>
    </lineage>
</organism>
<keyword evidence="17" id="KW-1185">Reference proteome</keyword>
<dbReference type="OMA" id="RQTKTRF"/>
<dbReference type="Pfam" id="PF18400">
    <property type="entry name" value="Thioredoxin_12"/>
    <property type="match status" value="1"/>
</dbReference>
<dbReference type="GO" id="GO:0036503">
    <property type="term" value="P:ERAD pathway"/>
    <property type="evidence" value="ECO:0007669"/>
    <property type="project" value="TreeGrafter"/>
</dbReference>
<dbReference type="InterPro" id="IPR040525">
    <property type="entry name" value="UGGT_TRXL_4"/>
</dbReference>
<proteinExistence type="inferred from homology"/>
<feature type="domain" description="UGGT thioredoxin-like" evidence="13">
    <location>
        <begin position="426"/>
        <end position="681"/>
    </location>
</feature>
<dbReference type="GO" id="GO:0051082">
    <property type="term" value="F:unfolded protein binding"/>
    <property type="evidence" value="ECO:0007669"/>
    <property type="project" value="TreeGrafter"/>
</dbReference>
<protein>
    <recommendedName>
        <fullName evidence="18">Glycosyltransferase family 24 protein</fullName>
    </recommendedName>
</protein>
<evidence type="ECO:0000256" key="2">
    <source>
        <dbReference type="ARBA" id="ARBA00004319"/>
    </source>
</evidence>
<evidence type="ECO:0000256" key="4">
    <source>
        <dbReference type="ARBA" id="ARBA00006351"/>
    </source>
</evidence>
<evidence type="ECO:0000259" key="12">
    <source>
        <dbReference type="Pfam" id="PF18401"/>
    </source>
</evidence>
<feature type="domain" description="UGGT thioredoxin-like" evidence="12">
    <location>
        <begin position="289"/>
        <end position="418"/>
    </location>
</feature>
<evidence type="ECO:0008006" key="18">
    <source>
        <dbReference type="Google" id="ProtNLM"/>
    </source>
</evidence>
<evidence type="ECO:0000256" key="7">
    <source>
        <dbReference type="ARBA" id="ARBA00022824"/>
    </source>
</evidence>
<feature type="domain" description="UDP-glucose:glycoprotein glucosyltransferase thioredoxin-like" evidence="14">
    <location>
        <begin position="737"/>
        <end position="940"/>
    </location>
</feature>
<dbReference type="Gene3D" id="3.90.550.10">
    <property type="entry name" value="Spore Coat Polysaccharide Biosynthesis Protein SpsA, Chain A"/>
    <property type="match status" value="1"/>
</dbReference>
<dbReference type="eggNOG" id="KOG1879">
    <property type="taxonomic scope" value="Eukaryota"/>
</dbReference>
<dbReference type="GO" id="GO:0005788">
    <property type="term" value="C:endoplasmic reticulum lumen"/>
    <property type="evidence" value="ECO:0007669"/>
    <property type="project" value="UniProtKB-SubCell"/>
</dbReference>
<dbReference type="InterPro" id="IPR040497">
    <property type="entry name" value="Glyco_transf_24"/>
</dbReference>
<feature type="chain" id="PRO_5003732867" description="Glycosyltransferase family 24 protein" evidence="10">
    <location>
        <begin position="21"/>
        <end position="1597"/>
    </location>
</feature>
<feature type="compositionally biased region" description="Basic and acidic residues" evidence="9">
    <location>
        <begin position="1581"/>
        <end position="1597"/>
    </location>
</feature>
<dbReference type="UniPathway" id="UPA00378"/>
<evidence type="ECO:0000259" key="15">
    <source>
        <dbReference type="Pfam" id="PF18404"/>
    </source>
</evidence>
<feature type="domain" description="Glucosyltransferase 24 catalytic" evidence="15">
    <location>
        <begin position="1262"/>
        <end position="1523"/>
    </location>
</feature>
<dbReference type="Pfam" id="PF18401">
    <property type="entry name" value="Thioredoxin_13"/>
    <property type="match status" value="1"/>
</dbReference>
<dbReference type="InterPro" id="IPR029044">
    <property type="entry name" value="Nucleotide-diphossugar_trans"/>
</dbReference>
<comment type="pathway">
    <text evidence="3">Protein modification; protein glycosylation.</text>
</comment>
<dbReference type="Pfam" id="PF18402">
    <property type="entry name" value="Thioredoxin_14"/>
    <property type="match status" value="1"/>
</dbReference>